<dbReference type="PANTHER" id="PTHR11240">
    <property type="entry name" value="RIBONUCLEASE T2"/>
    <property type="match status" value="1"/>
</dbReference>
<dbReference type="InterPro" id="IPR036430">
    <property type="entry name" value="RNase_T2-like_sf"/>
</dbReference>
<dbReference type="PANTHER" id="PTHR11240:SF22">
    <property type="entry name" value="RIBONUCLEASE T2"/>
    <property type="match status" value="1"/>
</dbReference>
<proteinExistence type="inferred from homology"/>
<evidence type="ECO:0000313" key="4">
    <source>
        <dbReference type="EMBL" id="ELP92521.1"/>
    </source>
</evidence>
<evidence type="ECO:0000256" key="1">
    <source>
        <dbReference type="ARBA" id="ARBA00007469"/>
    </source>
</evidence>
<dbReference type="InterPro" id="IPR001568">
    <property type="entry name" value="RNase_T2-like"/>
</dbReference>
<accession>A0A0A1UBL7</accession>
<feature type="signal peptide" evidence="3">
    <location>
        <begin position="1"/>
        <end position="16"/>
    </location>
</feature>
<dbReference type="GO" id="GO:0003723">
    <property type="term" value="F:RNA binding"/>
    <property type="evidence" value="ECO:0007669"/>
    <property type="project" value="InterPro"/>
</dbReference>
<feature type="chain" id="PRO_5001991241" evidence="3">
    <location>
        <begin position="17"/>
        <end position="321"/>
    </location>
</feature>
<dbReference type="KEGG" id="eiv:EIN_276000"/>
<organism evidence="4 5">
    <name type="scientific">Entamoeba invadens IP1</name>
    <dbReference type="NCBI Taxonomy" id="370355"/>
    <lineage>
        <taxon>Eukaryota</taxon>
        <taxon>Amoebozoa</taxon>
        <taxon>Evosea</taxon>
        <taxon>Archamoebae</taxon>
        <taxon>Mastigamoebida</taxon>
        <taxon>Entamoebidae</taxon>
        <taxon>Entamoeba</taxon>
    </lineage>
</organism>
<evidence type="ECO:0000256" key="2">
    <source>
        <dbReference type="RuleBase" id="RU004328"/>
    </source>
</evidence>
<dbReference type="SUPFAM" id="SSF55895">
    <property type="entry name" value="Ribonuclease Rh-like"/>
    <property type="match status" value="1"/>
</dbReference>
<name>A0A0A1UBL7_ENTIV</name>
<evidence type="ECO:0000256" key="3">
    <source>
        <dbReference type="SAM" id="SignalP"/>
    </source>
</evidence>
<reference evidence="4 5" key="1">
    <citation type="submission" date="2012-10" db="EMBL/GenBank/DDBJ databases">
        <authorList>
            <person name="Zafar N."/>
            <person name="Inman J."/>
            <person name="Hall N."/>
            <person name="Lorenzi H."/>
            <person name="Caler E."/>
        </authorList>
    </citation>
    <scope>NUCLEOTIDE SEQUENCE [LARGE SCALE GENOMIC DNA]</scope>
    <source>
        <strain evidence="4 5">IP1</strain>
    </source>
</reference>
<dbReference type="GO" id="GO:0033897">
    <property type="term" value="F:ribonuclease T2 activity"/>
    <property type="evidence" value="ECO:0007669"/>
    <property type="project" value="InterPro"/>
</dbReference>
<dbReference type="OrthoDB" id="435754at2759"/>
<dbReference type="GO" id="GO:0005576">
    <property type="term" value="C:extracellular region"/>
    <property type="evidence" value="ECO:0007669"/>
    <property type="project" value="TreeGrafter"/>
</dbReference>
<dbReference type="GeneID" id="14891514"/>
<sequence length="321" mass="37621">MTHLFVILILGTSVLSFDQPENIKAKEVRTKITPSQPVTSTRLPRKQVHTLMRPTQYTIGVDSLKLNKPVWSTQLPKPQYVQIFTKTCQKYYTKRQFDLVMFVQTWPGQLCFDNVCKLPESTLSLQEGFLIHGMWPRYFKNERLKCCKTSFTELQVENQMLKNPNLMSGIHKFWMSLLNCRFAMAQYEKHGTCALKTYTGPNGPLDYMETAISLREKIDLWGILRTSELHVEMEKFYKLENIRKVVRRAYGVNPVFKCNKESSIYQVKICYDTKNDRFNPTPIECPNYIKRSENCGTRVVFKKIPNNLIDPQRALRNKCNY</sequence>
<dbReference type="VEuPathDB" id="AmoebaDB:EIN_276000"/>
<dbReference type="Gene3D" id="3.90.730.10">
    <property type="entry name" value="Ribonuclease T2-like"/>
    <property type="match status" value="1"/>
</dbReference>
<evidence type="ECO:0000313" key="5">
    <source>
        <dbReference type="Proteomes" id="UP000014680"/>
    </source>
</evidence>
<dbReference type="Proteomes" id="UP000014680">
    <property type="component" value="Unassembled WGS sequence"/>
</dbReference>
<dbReference type="EMBL" id="KB206364">
    <property type="protein sequence ID" value="ELP92521.1"/>
    <property type="molecule type" value="Genomic_DNA"/>
</dbReference>
<protein>
    <submittedName>
        <fullName evidence="4">Ribonuclease 3, putative</fullName>
    </submittedName>
</protein>
<dbReference type="Pfam" id="PF00445">
    <property type="entry name" value="Ribonuclease_T2"/>
    <property type="match status" value="1"/>
</dbReference>
<dbReference type="AlphaFoldDB" id="A0A0A1UBL7"/>
<dbReference type="GO" id="GO:0006401">
    <property type="term" value="P:RNA catabolic process"/>
    <property type="evidence" value="ECO:0007669"/>
    <property type="project" value="TreeGrafter"/>
</dbReference>
<keyword evidence="5" id="KW-1185">Reference proteome</keyword>
<keyword evidence="3" id="KW-0732">Signal</keyword>
<comment type="similarity">
    <text evidence="1 2">Belongs to the RNase T2 family.</text>
</comment>
<dbReference type="RefSeq" id="XP_004259292.1">
    <property type="nucleotide sequence ID" value="XM_004259244.1"/>
</dbReference>
<gene>
    <name evidence="4" type="ORF">EIN_276000</name>
</gene>